<dbReference type="EMBL" id="MN094788">
    <property type="protein sequence ID" value="QDH83643.1"/>
    <property type="molecule type" value="Genomic_DNA"/>
</dbReference>
<protein>
    <submittedName>
        <fullName evidence="1">Uncharacterized protein</fullName>
    </submittedName>
</protein>
<proteinExistence type="predicted"/>
<name>A0A514CT47_9CAUD</name>
<dbReference type="Proteomes" id="UP000320799">
    <property type="component" value="Segment"/>
</dbReference>
<keyword evidence="2" id="KW-1185">Reference proteome</keyword>
<organism evidence="1 2">
    <name type="scientific">Achromobacter phage Motura</name>
    <dbReference type="NCBI Taxonomy" id="2591403"/>
    <lineage>
        <taxon>Viruses</taxon>
        <taxon>Duplodnaviria</taxon>
        <taxon>Heunggongvirae</taxon>
        <taxon>Uroviricota</taxon>
        <taxon>Caudoviricetes</taxon>
        <taxon>Moturavirus</taxon>
        <taxon>Moturavirus motura</taxon>
    </lineage>
</organism>
<evidence type="ECO:0000313" key="2">
    <source>
        <dbReference type="Proteomes" id="UP000320799"/>
    </source>
</evidence>
<evidence type="ECO:0000313" key="1">
    <source>
        <dbReference type="EMBL" id="QDH83643.1"/>
    </source>
</evidence>
<dbReference type="RefSeq" id="YP_009903842.1">
    <property type="nucleotide sequence ID" value="NC_049849.1"/>
</dbReference>
<sequence length="154" mass="17453">MAKPKIYNIGVAWDEYTSGVEGNLARDLIALKTAAEKWPGTTLQVVSESDEADRMLRALGLQRSSIVTLPGTWILYQAGEQRVNLPEGVEYSVKKVERCLFQKSKKARLEDCDDQGFALKEQGRDNTFDPFNRMPSTSTDWHMTDPLITLIWSR</sequence>
<accession>A0A514CT47</accession>
<dbReference type="GeneID" id="56136118"/>
<dbReference type="KEGG" id="vg:56136118"/>
<reference evidence="1 2" key="1">
    <citation type="submission" date="2019-06" db="EMBL/GenBank/DDBJ databases">
        <authorList>
            <person name="Kincaid V.D."/>
            <person name="Fuller A."/>
            <person name="Hodges K."/>
            <person name="Bansal M."/>
            <person name="Essig J."/>
            <person name="Johnson A."/>
        </authorList>
    </citation>
    <scope>NUCLEOTIDE SEQUENCE [LARGE SCALE GENOMIC DNA]</scope>
</reference>